<name>A0A087SMU4_AUXPR</name>
<dbReference type="Proteomes" id="UP000028924">
    <property type="component" value="Unassembled WGS sequence"/>
</dbReference>
<gene>
    <name evidence="1" type="ORF">F751_5880</name>
</gene>
<keyword evidence="2" id="KW-1185">Reference proteome</keyword>
<dbReference type="AlphaFoldDB" id="A0A087SMU4"/>
<protein>
    <submittedName>
        <fullName evidence="1">Uncharacterized protein</fullName>
    </submittedName>
</protein>
<dbReference type="KEGG" id="apro:F751_5880"/>
<dbReference type="EMBL" id="KL662141">
    <property type="protein sequence ID" value="KFM27048.1"/>
    <property type="molecule type" value="Genomic_DNA"/>
</dbReference>
<sequence>MAEVARCLDGGTREAGKKYWKGDHIISVTQKIIEEHMRSIANQKTIDIDVSRLHWTPYGKLDGRR</sequence>
<organism evidence="1 2">
    <name type="scientific">Auxenochlorella protothecoides</name>
    <name type="common">Green microalga</name>
    <name type="synonym">Chlorella protothecoides</name>
    <dbReference type="NCBI Taxonomy" id="3075"/>
    <lineage>
        <taxon>Eukaryota</taxon>
        <taxon>Viridiplantae</taxon>
        <taxon>Chlorophyta</taxon>
        <taxon>core chlorophytes</taxon>
        <taxon>Trebouxiophyceae</taxon>
        <taxon>Chlorellales</taxon>
        <taxon>Chlorellaceae</taxon>
        <taxon>Auxenochlorella</taxon>
    </lineage>
</organism>
<evidence type="ECO:0000313" key="2">
    <source>
        <dbReference type="Proteomes" id="UP000028924"/>
    </source>
</evidence>
<proteinExistence type="predicted"/>
<evidence type="ECO:0000313" key="1">
    <source>
        <dbReference type="EMBL" id="KFM27048.1"/>
    </source>
</evidence>
<dbReference type="STRING" id="3075.A0A087SMU4"/>
<dbReference type="GeneID" id="23617271"/>
<accession>A0A087SMU4</accession>
<reference evidence="1 2" key="1">
    <citation type="journal article" date="2014" name="BMC Genomics">
        <title>Oil accumulation mechanisms of the oleaginous microalga Chlorella protothecoides revealed through its genome, transcriptomes, and proteomes.</title>
        <authorList>
            <person name="Gao C."/>
            <person name="Wang Y."/>
            <person name="Shen Y."/>
            <person name="Yan D."/>
            <person name="He X."/>
            <person name="Dai J."/>
            <person name="Wu Q."/>
        </authorList>
    </citation>
    <scope>NUCLEOTIDE SEQUENCE [LARGE SCALE GENOMIC DNA]</scope>
    <source>
        <strain evidence="1 2">0710</strain>
    </source>
</reference>
<dbReference type="RefSeq" id="XP_011400004.1">
    <property type="nucleotide sequence ID" value="XM_011401702.1"/>
</dbReference>
<dbReference type="OrthoDB" id="787137at2759"/>